<gene>
    <name evidence="1" type="ORF">ABR75_06785</name>
</gene>
<evidence type="ECO:0000313" key="2">
    <source>
        <dbReference type="Proteomes" id="UP000051017"/>
    </source>
</evidence>
<organism evidence="1 2">
    <name type="scientific">Acidimicrobiia bacterium BACL6 MAG-120924-bin43</name>
    <dbReference type="NCBI Taxonomy" id="1655583"/>
    <lineage>
        <taxon>Bacteria</taxon>
        <taxon>Bacillati</taxon>
        <taxon>Actinomycetota</taxon>
        <taxon>Acidimicrobiia</taxon>
        <taxon>acIV cluster</taxon>
    </lineage>
</organism>
<dbReference type="EMBL" id="LIBJ01000423">
    <property type="protein sequence ID" value="KRO45772.1"/>
    <property type="molecule type" value="Genomic_DNA"/>
</dbReference>
<dbReference type="AlphaFoldDB" id="A0A0R2Q6X4"/>
<name>A0A0R2Q6X4_9ACTN</name>
<protein>
    <submittedName>
        <fullName evidence="1">Uncharacterized protein</fullName>
    </submittedName>
</protein>
<comment type="caution">
    <text evidence="1">The sequence shown here is derived from an EMBL/GenBank/DDBJ whole genome shotgun (WGS) entry which is preliminary data.</text>
</comment>
<dbReference type="Proteomes" id="UP000051017">
    <property type="component" value="Unassembled WGS sequence"/>
</dbReference>
<accession>A0A0R2Q6X4</accession>
<reference evidence="1 2" key="1">
    <citation type="submission" date="2015-10" db="EMBL/GenBank/DDBJ databases">
        <title>Metagenome-Assembled Genomes uncover a global brackish microbiome.</title>
        <authorList>
            <person name="Hugerth L.W."/>
            <person name="Larsson J."/>
            <person name="Alneberg J."/>
            <person name="Lindh M.V."/>
            <person name="Legrand C."/>
            <person name="Pinhassi J."/>
            <person name="Andersson A.F."/>
        </authorList>
    </citation>
    <scope>NUCLEOTIDE SEQUENCE [LARGE SCALE GENOMIC DNA]</scope>
    <source>
        <strain evidence="1">BACL6 MAG-120924-bin43</strain>
    </source>
</reference>
<feature type="non-terminal residue" evidence="1">
    <location>
        <position position="159"/>
    </location>
</feature>
<evidence type="ECO:0000313" key="1">
    <source>
        <dbReference type="EMBL" id="KRO45772.1"/>
    </source>
</evidence>
<sequence>MSEPRLNTINDMNSTGLQVGHINAGLNESFTERAEDLNPIGPFLVENDANVCWGSDDPNVCYLAYCGEYDVAAYAPGWTSYEIAPNGYVDARVTYLTWKYGIKFFKDNRESGAALATVVAVQALVWAWHSDPVHGTAVFSGVAAPYNDPLNWDGLTPSA</sequence>
<proteinExistence type="predicted"/>